<evidence type="ECO:0000313" key="2">
    <source>
        <dbReference type="EMBL" id="MFD1694355.1"/>
    </source>
</evidence>
<name>A0ABW4JVT8_9HYPH</name>
<organism evidence="2 3">
    <name type="scientific">Roseibium aestuarii</name>
    <dbReference type="NCBI Taxonomy" id="2600299"/>
    <lineage>
        <taxon>Bacteria</taxon>
        <taxon>Pseudomonadati</taxon>
        <taxon>Pseudomonadota</taxon>
        <taxon>Alphaproteobacteria</taxon>
        <taxon>Hyphomicrobiales</taxon>
        <taxon>Stappiaceae</taxon>
        <taxon>Roseibium</taxon>
    </lineage>
</organism>
<sequence length="387" mass="42364">MKTLTIGLLWHSVNSDNLGVGALTAGHIAILDQVARDVGVTLRYRILGWSDPQPAYVTGANVEVVALSAKDFLKPSGLYSALRGCDIVLDISAGDSFADIYGVQRFLYNILSKLTVFAARRPLLLSPQTIGPFQRRWTRALAATVMRGAHKVVTRDVLSSDYLKSLGLGHKLIEACDVALKLPYEPAAPIADGKVRVGLNVSGLLFNGGYTQKNQFDLVADYAALVRDICRYFASREECELHLVGHVNSRNHVVEDDYRVCEALAQEFPGAVLAPRFESPSAAKSYISGLDFFMGARMHACIAAFSSGVPVLPMAYSRKFAGLFGTIGYDHLVDCRSQPADEILATVMRSYEERDRLTADLQIALAEGYRKLGAYEAVLKTLLEARR</sequence>
<dbReference type="InterPro" id="IPR007345">
    <property type="entry name" value="Polysacch_pyruvyl_Trfase"/>
</dbReference>
<accession>A0ABW4JVT8</accession>
<keyword evidence="2" id="KW-0808">Transferase</keyword>
<evidence type="ECO:0000259" key="1">
    <source>
        <dbReference type="Pfam" id="PF04230"/>
    </source>
</evidence>
<comment type="caution">
    <text evidence="2">The sequence shown here is derived from an EMBL/GenBank/DDBJ whole genome shotgun (WGS) entry which is preliminary data.</text>
</comment>
<proteinExistence type="predicted"/>
<dbReference type="Pfam" id="PF04230">
    <property type="entry name" value="PS_pyruv_trans"/>
    <property type="match status" value="1"/>
</dbReference>
<reference evidence="3" key="1">
    <citation type="journal article" date="2019" name="Int. J. Syst. Evol. Microbiol.">
        <title>The Global Catalogue of Microorganisms (GCM) 10K type strain sequencing project: providing services to taxonomists for standard genome sequencing and annotation.</title>
        <authorList>
            <consortium name="The Broad Institute Genomics Platform"/>
            <consortium name="The Broad Institute Genome Sequencing Center for Infectious Disease"/>
            <person name="Wu L."/>
            <person name="Ma J."/>
        </authorList>
    </citation>
    <scope>NUCLEOTIDE SEQUENCE [LARGE SCALE GENOMIC DNA]</scope>
    <source>
        <strain evidence="3">JCM 3369</strain>
    </source>
</reference>
<dbReference type="Proteomes" id="UP001597327">
    <property type="component" value="Unassembled WGS sequence"/>
</dbReference>
<gene>
    <name evidence="2" type="ORF">ACFSC7_02425</name>
</gene>
<dbReference type="PANTHER" id="PTHR36836:SF1">
    <property type="entry name" value="COLANIC ACID BIOSYNTHESIS PROTEIN WCAK"/>
    <property type="match status" value="1"/>
</dbReference>
<dbReference type="PANTHER" id="PTHR36836">
    <property type="entry name" value="COLANIC ACID BIOSYNTHESIS PROTEIN WCAK"/>
    <property type="match status" value="1"/>
</dbReference>
<evidence type="ECO:0000313" key="3">
    <source>
        <dbReference type="Proteomes" id="UP001597327"/>
    </source>
</evidence>
<protein>
    <submittedName>
        <fullName evidence="2">Polysaccharide pyruvyl transferase family protein</fullName>
    </submittedName>
</protein>
<dbReference type="GO" id="GO:0016740">
    <property type="term" value="F:transferase activity"/>
    <property type="evidence" value="ECO:0007669"/>
    <property type="project" value="UniProtKB-KW"/>
</dbReference>
<keyword evidence="3" id="KW-1185">Reference proteome</keyword>
<dbReference type="EMBL" id="JBHUFA010000001">
    <property type="protein sequence ID" value="MFD1694355.1"/>
    <property type="molecule type" value="Genomic_DNA"/>
</dbReference>
<feature type="domain" description="Polysaccharide pyruvyl transferase" evidence="1">
    <location>
        <begin position="74"/>
        <end position="317"/>
    </location>
</feature>
<dbReference type="RefSeq" id="WP_149891783.1">
    <property type="nucleotide sequence ID" value="NZ_JBHUFA010000001.1"/>
</dbReference>